<evidence type="ECO:0000256" key="1">
    <source>
        <dbReference type="SAM" id="MobiDB-lite"/>
    </source>
</evidence>
<evidence type="ECO:0000313" key="3">
    <source>
        <dbReference type="Proteomes" id="UP000606786"/>
    </source>
</evidence>
<reference evidence="2" key="1">
    <citation type="submission" date="2020-11" db="EMBL/GenBank/DDBJ databases">
        <authorList>
            <person name="Whitehead M."/>
        </authorList>
    </citation>
    <scope>NUCLEOTIDE SEQUENCE</scope>
    <source>
        <strain evidence="2">EGII</strain>
    </source>
</reference>
<proteinExistence type="predicted"/>
<dbReference type="EMBL" id="CAJHJT010000023">
    <property type="protein sequence ID" value="CAD7001248.1"/>
    <property type="molecule type" value="Genomic_DNA"/>
</dbReference>
<dbReference type="Proteomes" id="UP000606786">
    <property type="component" value="Unassembled WGS sequence"/>
</dbReference>
<accession>A0A811USG4</accession>
<dbReference type="AlphaFoldDB" id="A0A811USG4"/>
<name>A0A811USG4_CERCA</name>
<organism evidence="2 3">
    <name type="scientific">Ceratitis capitata</name>
    <name type="common">Mediterranean fruit fly</name>
    <name type="synonym">Tephritis capitata</name>
    <dbReference type="NCBI Taxonomy" id="7213"/>
    <lineage>
        <taxon>Eukaryota</taxon>
        <taxon>Metazoa</taxon>
        <taxon>Ecdysozoa</taxon>
        <taxon>Arthropoda</taxon>
        <taxon>Hexapoda</taxon>
        <taxon>Insecta</taxon>
        <taxon>Pterygota</taxon>
        <taxon>Neoptera</taxon>
        <taxon>Endopterygota</taxon>
        <taxon>Diptera</taxon>
        <taxon>Brachycera</taxon>
        <taxon>Muscomorpha</taxon>
        <taxon>Tephritoidea</taxon>
        <taxon>Tephritidae</taxon>
        <taxon>Ceratitis</taxon>
        <taxon>Ceratitis</taxon>
    </lineage>
</organism>
<evidence type="ECO:0000313" key="2">
    <source>
        <dbReference type="EMBL" id="CAD7001248.1"/>
    </source>
</evidence>
<feature type="region of interest" description="Disordered" evidence="1">
    <location>
        <begin position="88"/>
        <end position="114"/>
    </location>
</feature>
<protein>
    <submittedName>
        <fullName evidence="2">(Mediterranean fruit fly) hypothetical protein</fullName>
    </submittedName>
</protein>
<keyword evidence="3" id="KW-1185">Reference proteome</keyword>
<gene>
    <name evidence="2" type="ORF">CCAP1982_LOCUS9746</name>
</gene>
<comment type="caution">
    <text evidence="2">The sequence shown here is derived from an EMBL/GenBank/DDBJ whole genome shotgun (WGS) entry which is preliminary data.</text>
</comment>
<sequence length="200" mass="22626">MARFGVMLKRAEQQAHRYPQPCRLCKGKHPIRLCPHIGQNNVRAQEDAADARASTTRRYTFRPTIQLTPGLSDPYWLMKDADKMERNHGLSAATRRRGAEPRTVPPHPTQDAKRSLQRFRQLSRTFPNQNHSLTPVSLQPVTARASTEMVQLEVGGRLHLVRTIINVCAPTSIIAWELAEELHLQIARYTHAESTALTPA</sequence>